<accession>A0A964T5D0</accession>
<evidence type="ECO:0000313" key="1">
    <source>
        <dbReference type="EMBL" id="MYZ47772.1"/>
    </source>
</evidence>
<dbReference type="GO" id="GO:0003677">
    <property type="term" value="F:DNA binding"/>
    <property type="evidence" value="ECO:0007669"/>
    <property type="project" value="UniProtKB-KW"/>
</dbReference>
<comment type="caution">
    <text evidence="1">The sequence shown here is derived from an EMBL/GenBank/DDBJ whole genome shotgun (WGS) entry which is preliminary data.</text>
</comment>
<gene>
    <name evidence="1" type="ORF">E4O86_08610</name>
</gene>
<evidence type="ECO:0000313" key="2">
    <source>
        <dbReference type="Proteomes" id="UP000773614"/>
    </source>
</evidence>
<proteinExistence type="predicted"/>
<dbReference type="Gene3D" id="3.40.50.1010">
    <property type="entry name" value="5'-nuclease"/>
    <property type="match status" value="1"/>
</dbReference>
<protein>
    <submittedName>
        <fullName evidence="1">DNA-binding protein</fullName>
    </submittedName>
</protein>
<name>A0A964T5D0_9HYPH</name>
<dbReference type="SUPFAM" id="SSF88723">
    <property type="entry name" value="PIN domain-like"/>
    <property type="match status" value="1"/>
</dbReference>
<sequence>MVLRFRDVRRALRHDPKATLQRRRDEQLPFVGSEASAGNGLLLDTCVYIDQMQGRAPAVLEVLLSVRTVHHSAIAVQELLHVVGVLDPDDRRSRSVSRAVEKVIEAMPPHRLFTPDIDVSARAALYAGILSRTQGYAKDDRMRLLHDCVLYLQAAKLGLTVLTRNVVDFDLLNQLLPGGRVLFYRTVPREAGEAAGPA</sequence>
<keyword evidence="2" id="KW-1185">Reference proteome</keyword>
<dbReference type="Proteomes" id="UP000773614">
    <property type="component" value="Unassembled WGS sequence"/>
</dbReference>
<organism evidence="1 2">
    <name type="scientific">Propylenella binzhouense</name>
    <dbReference type="NCBI Taxonomy" id="2555902"/>
    <lineage>
        <taxon>Bacteria</taxon>
        <taxon>Pseudomonadati</taxon>
        <taxon>Pseudomonadota</taxon>
        <taxon>Alphaproteobacteria</taxon>
        <taxon>Hyphomicrobiales</taxon>
        <taxon>Propylenellaceae</taxon>
        <taxon>Propylenella</taxon>
    </lineage>
</organism>
<dbReference type="AlphaFoldDB" id="A0A964T5D0"/>
<reference evidence="1" key="1">
    <citation type="submission" date="2019-03" db="EMBL/GenBank/DDBJ databases">
        <title>Afifella sp. nov., isolated from activated sludge.</title>
        <authorList>
            <person name="Li Q."/>
            <person name="Liu Y."/>
        </authorList>
    </citation>
    <scope>NUCLEOTIDE SEQUENCE</scope>
    <source>
        <strain evidence="1">L72</strain>
    </source>
</reference>
<dbReference type="InterPro" id="IPR029060">
    <property type="entry name" value="PIN-like_dom_sf"/>
</dbReference>
<keyword evidence="1" id="KW-0238">DNA-binding</keyword>
<dbReference type="RefSeq" id="WP_343039127.1">
    <property type="nucleotide sequence ID" value="NZ_SPKJ01000021.1"/>
</dbReference>
<dbReference type="EMBL" id="SPKJ01000021">
    <property type="protein sequence ID" value="MYZ47772.1"/>
    <property type="molecule type" value="Genomic_DNA"/>
</dbReference>